<evidence type="ECO:0000313" key="2">
    <source>
        <dbReference type="EMBL" id="VDO30449.1"/>
    </source>
</evidence>
<accession>A0A158QLR6</accession>
<gene>
    <name evidence="2" type="ORF">HPLM_LOCUS6939</name>
</gene>
<dbReference type="OrthoDB" id="5794824at2759"/>
<evidence type="ECO:0000256" key="1">
    <source>
        <dbReference type="SAM" id="MobiDB-lite"/>
    </source>
</evidence>
<evidence type="ECO:0000313" key="3">
    <source>
        <dbReference type="Proteomes" id="UP000268014"/>
    </source>
</evidence>
<organism evidence="4">
    <name type="scientific">Haemonchus placei</name>
    <name type="common">Barber's pole worm</name>
    <dbReference type="NCBI Taxonomy" id="6290"/>
    <lineage>
        <taxon>Eukaryota</taxon>
        <taxon>Metazoa</taxon>
        <taxon>Ecdysozoa</taxon>
        <taxon>Nematoda</taxon>
        <taxon>Chromadorea</taxon>
        <taxon>Rhabditida</taxon>
        <taxon>Rhabditina</taxon>
        <taxon>Rhabditomorpha</taxon>
        <taxon>Strongyloidea</taxon>
        <taxon>Trichostrongylidae</taxon>
        <taxon>Haemonchus</taxon>
    </lineage>
</organism>
<dbReference type="PANTHER" id="PTHR36520:SF1">
    <property type="entry name" value="PROTEIN CBG14667"/>
    <property type="match status" value="1"/>
</dbReference>
<feature type="compositionally biased region" description="Basic and acidic residues" evidence="1">
    <location>
        <begin position="159"/>
        <end position="168"/>
    </location>
</feature>
<feature type="region of interest" description="Disordered" evidence="1">
    <location>
        <begin position="159"/>
        <end position="185"/>
    </location>
</feature>
<protein>
    <submittedName>
        <fullName evidence="4">Cadherin_C domain-containing protein</fullName>
    </submittedName>
</protein>
<name>A0A158QLR6_HAEPC</name>
<evidence type="ECO:0000313" key="4">
    <source>
        <dbReference type="WBParaSite" id="HPLM_0000694701-mRNA-1"/>
    </source>
</evidence>
<keyword evidence="3" id="KW-1185">Reference proteome</keyword>
<dbReference type="AlphaFoldDB" id="A0A158QLR6"/>
<reference evidence="4" key="1">
    <citation type="submission" date="2016-04" db="UniProtKB">
        <authorList>
            <consortium name="WormBaseParasite"/>
        </authorList>
    </citation>
    <scope>IDENTIFICATION</scope>
</reference>
<reference evidence="2 3" key="2">
    <citation type="submission" date="2018-11" db="EMBL/GenBank/DDBJ databases">
        <authorList>
            <consortium name="Pathogen Informatics"/>
        </authorList>
    </citation>
    <scope>NUCLEOTIDE SEQUENCE [LARGE SCALE GENOMIC DNA]</scope>
    <source>
        <strain evidence="2 3">MHpl1</strain>
    </source>
</reference>
<dbReference type="WBParaSite" id="HPLM_0000694701-mRNA-1">
    <property type="protein sequence ID" value="HPLM_0000694701-mRNA-1"/>
    <property type="gene ID" value="HPLM_0000694701"/>
</dbReference>
<feature type="compositionally biased region" description="Acidic residues" evidence="1">
    <location>
        <begin position="173"/>
        <end position="183"/>
    </location>
</feature>
<sequence>MYDWLEPESKNAVTKDSLKVLEGLNRRIEVHISVADVRSTDEISRLCKVEANVHIEDGHEGEIDLPIPVGKGIGYRLPISGNYHRGGPRALKYGVKPNIDASDTDDISMTYGQNLHPVDPFLIATDQNLFRSKRHADFSKANEVFHDIHDDRSLLDRIEEQTKNDKLTTDTNAEQDEEEEYVEMNEKNRRSSVYDFLYKRLKQDANSESKRKRLTPNVYMIPGVTMPCLLPLPFA</sequence>
<dbReference type="EMBL" id="UZAF01016571">
    <property type="protein sequence ID" value="VDO30449.1"/>
    <property type="molecule type" value="Genomic_DNA"/>
</dbReference>
<proteinExistence type="predicted"/>
<dbReference type="PANTHER" id="PTHR36520">
    <property type="entry name" value="PROTEIN CBG13000-RELATED"/>
    <property type="match status" value="1"/>
</dbReference>
<dbReference type="Proteomes" id="UP000268014">
    <property type="component" value="Unassembled WGS sequence"/>
</dbReference>